<organism evidence="1 2">
    <name type="scientific">Xanthomarina gelatinilytica</name>
    <dbReference type="NCBI Taxonomy" id="1137281"/>
    <lineage>
        <taxon>Bacteria</taxon>
        <taxon>Pseudomonadati</taxon>
        <taxon>Bacteroidota</taxon>
        <taxon>Flavobacteriia</taxon>
        <taxon>Flavobacteriales</taxon>
        <taxon>Flavobacteriaceae</taxon>
        <taxon>Xanthomarina</taxon>
    </lineage>
</organism>
<comment type="caution">
    <text evidence="1">The sequence shown here is derived from an EMBL/GenBank/DDBJ whole genome shotgun (WGS) entry which is preliminary data.</text>
</comment>
<accession>M7N415</accession>
<evidence type="ECO:0000313" key="1">
    <source>
        <dbReference type="EMBL" id="EMQ96484.1"/>
    </source>
</evidence>
<dbReference type="AlphaFoldDB" id="M7N415"/>
<sequence length="37" mass="4194">MFCGTTIKKASPYLGFYLRRKINKGNTNKILGCPVYP</sequence>
<reference evidence="1 2" key="1">
    <citation type="submission" date="2012-12" db="EMBL/GenBank/DDBJ databases">
        <title>Genome assembly of Formosa sp. AK20.</title>
        <authorList>
            <person name="Kumar R."/>
            <person name="Khatri I."/>
            <person name="Vaidya B."/>
            <person name="Subramanian S."/>
            <person name="Pinnaka A."/>
        </authorList>
    </citation>
    <scope>NUCLEOTIDE SEQUENCE [LARGE SCALE GENOMIC DNA]</scope>
    <source>
        <strain evidence="1 2">AK20</strain>
    </source>
</reference>
<gene>
    <name evidence="1" type="ORF">D778_01465</name>
</gene>
<protein>
    <submittedName>
        <fullName evidence="1">Uncharacterized protein</fullName>
    </submittedName>
</protein>
<name>M7N415_9FLAO</name>
<dbReference type="Proteomes" id="UP000012024">
    <property type="component" value="Unassembled WGS sequence"/>
</dbReference>
<dbReference type="EMBL" id="ANLA01000003">
    <property type="protein sequence ID" value="EMQ96484.1"/>
    <property type="molecule type" value="Genomic_DNA"/>
</dbReference>
<keyword evidence="2" id="KW-1185">Reference proteome</keyword>
<proteinExistence type="predicted"/>
<evidence type="ECO:0000313" key="2">
    <source>
        <dbReference type="Proteomes" id="UP000012024"/>
    </source>
</evidence>